<reference evidence="1 2" key="1">
    <citation type="submission" date="2017-11" db="EMBL/GenBank/DDBJ databases">
        <authorList>
            <person name="Seth-Smith MB H."/>
        </authorList>
    </citation>
    <scope>NUCLEOTIDE SEQUENCE [LARGE SCALE GENOMIC DNA]</scope>
    <source>
        <strain evidence="1">E</strain>
    </source>
</reference>
<evidence type="ECO:0000313" key="2">
    <source>
        <dbReference type="Proteomes" id="UP000268684"/>
    </source>
</evidence>
<dbReference type="InterPro" id="IPR021607">
    <property type="entry name" value="DUF3224"/>
</dbReference>
<accession>A0AAJ5NDZ2</accession>
<dbReference type="AlphaFoldDB" id="A0AAJ5NDZ2"/>
<gene>
    <name evidence="1" type="ORF">BSTAB16_6932</name>
</gene>
<sequence>MKLLASGPFEVRLNPESLSSVAENSGLGRMSLDKHYHGDLEAASQGEMLAFRSNVQGSAGYVALETVQGVLGGRQGSFVLQHSSTMTRGQPKQSITVVPDSGTGELLGLSGSMTIDIDIDNGQHSYRFDYAFQESPQ</sequence>
<dbReference type="Proteomes" id="UP000268684">
    <property type="component" value="Chromosome III"/>
</dbReference>
<dbReference type="Gene3D" id="2.40.350.10">
    <property type="entry name" value="SO1590-like"/>
    <property type="match status" value="1"/>
</dbReference>
<keyword evidence="2" id="KW-1185">Reference proteome</keyword>
<dbReference type="InterPro" id="IPR023159">
    <property type="entry name" value="SO1590-like_sf"/>
</dbReference>
<protein>
    <recommendedName>
        <fullName evidence="3">DUF3224 domain-containing protein</fullName>
    </recommendedName>
</protein>
<name>A0AAJ5NDZ2_9BURK</name>
<dbReference type="GeneID" id="71059336"/>
<dbReference type="Pfam" id="PF11528">
    <property type="entry name" value="DUF3224"/>
    <property type="match status" value="1"/>
</dbReference>
<dbReference type="RefSeq" id="WP_122173068.1">
    <property type="nucleotide sequence ID" value="NZ_LR025744.1"/>
</dbReference>
<dbReference type="SUPFAM" id="SSF159238">
    <property type="entry name" value="SO1590-like"/>
    <property type="match status" value="1"/>
</dbReference>
<dbReference type="EMBL" id="LR025744">
    <property type="protein sequence ID" value="VBB16725.1"/>
    <property type="molecule type" value="Genomic_DNA"/>
</dbReference>
<organism evidence="1 2">
    <name type="scientific">Burkholderia stabilis</name>
    <dbReference type="NCBI Taxonomy" id="95485"/>
    <lineage>
        <taxon>Bacteria</taxon>
        <taxon>Pseudomonadati</taxon>
        <taxon>Pseudomonadota</taxon>
        <taxon>Betaproteobacteria</taxon>
        <taxon>Burkholderiales</taxon>
        <taxon>Burkholderiaceae</taxon>
        <taxon>Burkholderia</taxon>
        <taxon>Burkholderia cepacia complex</taxon>
    </lineage>
</organism>
<evidence type="ECO:0008006" key="3">
    <source>
        <dbReference type="Google" id="ProtNLM"/>
    </source>
</evidence>
<evidence type="ECO:0000313" key="1">
    <source>
        <dbReference type="EMBL" id="VBB16725.1"/>
    </source>
</evidence>
<proteinExistence type="predicted"/>